<dbReference type="SMART" id="SM01040">
    <property type="entry name" value="Bro-N"/>
    <property type="match status" value="1"/>
</dbReference>
<organism evidence="2">
    <name type="scientific">Siphoviridae sp. ctAvK3</name>
    <dbReference type="NCBI Taxonomy" id="2826184"/>
    <lineage>
        <taxon>Viruses</taxon>
        <taxon>Duplodnaviria</taxon>
        <taxon>Heunggongvirae</taxon>
        <taxon>Uroviricota</taxon>
        <taxon>Caudoviricetes</taxon>
    </lineage>
</organism>
<evidence type="ECO:0000313" key="2">
    <source>
        <dbReference type="EMBL" id="DAD81911.1"/>
    </source>
</evidence>
<proteinExistence type="predicted"/>
<protein>
    <submittedName>
        <fullName evidence="2">Repressor domain protein</fullName>
    </submittedName>
</protein>
<dbReference type="InterPro" id="IPR003497">
    <property type="entry name" value="BRO_N_domain"/>
</dbReference>
<dbReference type="PANTHER" id="PTHR36180">
    <property type="entry name" value="DNA-BINDING PROTEIN-RELATED-RELATED"/>
    <property type="match status" value="1"/>
</dbReference>
<dbReference type="EMBL" id="BK014910">
    <property type="protein sequence ID" value="DAD81911.1"/>
    <property type="molecule type" value="Genomic_DNA"/>
</dbReference>
<evidence type="ECO:0000259" key="1">
    <source>
        <dbReference type="PROSITE" id="PS51750"/>
    </source>
</evidence>
<reference evidence="2" key="1">
    <citation type="journal article" date="2021" name="Proc. Natl. Acad. Sci. U.S.A.">
        <title>A Catalog of Tens of Thousands of Viruses from Human Metagenomes Reveals Hidden Associations with Chronic Diseases.</title>
        <authorList>
            <person name="Tisza M.J."/>
            <person name="Buck C.B."/>
        </authorList>
    </citation>
    <scope>NUCLEOTIDE SEQUENCE</scope>
    <source>
        <strain evidence="2">CtAvK3</strain>
    </source>
</reference>
<name>A0A8S5MIQ3_9CAUD</name>
<accession>A0A8S5MIQ3</accession>
<dbReference type="PANTHER" id="PTHR36180:SF2">
    <property type="entry name" value="BRO FAMILY PROTEIN"/>
    <property type="match status" value="1"/>
</dbReference>
<feature type="domain" description="Bro-N" evidence="1">
    <location>
        <begin position="1"/>
        <end position="102"/>
    </location>
</feature>
<sequence length="252" mass="28532">MKDDEPWFVAADVCDVFGEMNRNRAMQALDADEKGYTQTYTLGGEQRVAVVNEAGLYSLLFAMRPRKARGISEERIEQRQSKLRGFKRWITHEVIPALRKTGSYSITPQKPDSYMISDPVERAKRWIEEEETRQRLAATNRALVAENLIWKDGSVINALVRRYAVSACGGDFGKAWRSFYKEILYKHSIGIEKRKTAWCDQHPGQKPPAGYKFLQGAEVSKGVSCIVSMCQEAGIEVGDILENFEQKALVAC</sequence>
<dbReference type="PROSITE" id="PS51750">
    <property type="entry name" value="BRO_N"/>
    <property type="match status" value="1"/>
</dbReference>
<dbReference type="Pfam" id="PF02498">
    <property type="entry name" value="Bro-N"/>
    <property type="match status" value="1"/>
</dbReference>